<dbReference type="Proteomes" id="UP000887580">
    <property type="component" value="Unplaced"/>
</dbReference>
<evidence type="ECO:0000313" key="1">
    <source>
        <dbReference type="Proteomes" id="UP000887580"/>
    </source>
</evidence>
<organism evidence="1 2">
    <name type="scientific">Panagrolaimus sp. PS1159</name>
    <dbReference type="NCBI Taxonomy" id="55785"/>
    <lineage>
        <taxon>Eukaryota</taxon>
        <taxon>Metazoa</taxon>
        <taxon>Ecdysozoa</taxon>
        <taxon>Nematoda</taxon>
        <taxon>Chromadorea</taxon>
        <taxon>Rhabditida</taxon>
        <taxon>Tylenchina</taxon>
        <taxon>Panagrolaimomorpha</taxon>
        <taxon>Panagrolaimoidea</taxon>
        <taxon>Panagrolaimidae</taxon>
        <taxon>Panagrolaimus</taxon>
    </lineage>
</organism>
<evidence type="ECO:0000313" key="2">
    <source>
        <dbReference type="WBParaSite" id="PS1159_v2.g14782.t1"/>
    </source>
</evidence>
<proteinExistence type="predicted"/>
<name>A0AC35F884_9BILA</name>
<accession>A0AC35F884</accession>
<dbReference type="WBParaSite" id="PS1159_v2.g14782.t1">
    <property type="protein sequence ID" value="PS1159_v2.g14782.t1"/>
    <property type="gene ID" value="PS1159_v2.g14782"/>
</dbReference>
<sequence>MRFLINNLLVVCIVVAVYAGEKSHGFEEEYPAVEQSIFGGRMRRDTDNAIFGGRMRR</sequence>
<protein>
    <submittedName>
        <fullName evidence="2">Uncharacterized protein</fullName>
    </submittedName>
</protein>
<reference evidence="2" key="1">
    <citation type="submission" date="2022-11" db="UniProtKB">
        <authorList>
            <consortium name="WormBaseParasite"/>
        </authorList>
    </citation>
    <scope>IDENTIFICATION</scope>
</reference>